<dbReference type="PANTHER" id="PTHR17630">
    <property type="entry name" value="DIENELACTONE HYDROLASE"/>
    <property type="match status" value="1"/>
</dbReference>
<evidence type="ECO:0000259" key="1">
    <source>
        <dbReference type="Pfam" id="PF01738"/>
    </source>
</evidence>
<accession>A0ABR3EUX5</accession>
<dbReference type="InterPro" id="IPR002925">
    <property type="entry name" value="Dienelactn_hydro"/>
</dbReference>
<dbReference type="Gene3D" id="3.40.50.1820">
    <property type="entry name" value="alpha/beta hydrolase"/>
    <property type="match status" value="1"/>
</dbReference>
<name>A0ABR3EUX5_9AGAR</name>
<evidence type="ECO:0000313" key="3">
    <source>
        <dbReference type="Proteomes" id="UP001465976"/>
    </source>
</evidence>
<dbReference type="EMBL" id="JBAHYK010001803">
    <property type="protein sequence ID" value="KAL0566712.1"/>
    <property type="molecule type" value="Genomic_DNA"/>
</dbReference>
<dbReference type="InterPro" id="IPR029058">
    <property type="entry name" value="AB_hydrolase_fold"/>
</dbReference>
<feature type="domain" description="Dienelactone hydrolase" evidence="1">
    <location>
        <begin position="31"/>
        <end position="257"/>
    </location>
</feature>
<gene>
    <name evidence="2" type="ORF">V5O48_015291</name>
</gene>
<proteinExistence type="predicted"/>
<dbReference type="Proteomes" id="UP001465976">
    <property type="component" value="Unassembled WGS sequence"/>
</dbReference>
<keyword evidence="3" id="KW-1185">Reference proteome</keyword>
<sequence>MSGSQLCDNCFKGVTHEGTPTGKWENIGGVDCYVALPGDASNSKLAVLFLPDAFGIQLINNQLLISDFAANGFKTVGVDYFHGDPVPADAVKPDYSGTWNRADWFAKHINDLQPMRETISKVIDSLKAEGVEVFGATGYCIGGRFTFDLAFENTIKVAATSHPSRLEVPADLEKYLSASKAPLLINSCTTDHQFPLEAQAQADHILGNGKFAPGYKREYFEGCEHGFAVRGDMSKPEVKAGKEGSFMSTVEWFKQYLKV</sequence>
<comment type="caution">
    <text evidence="2">The sequence shown here is derived from an EMBL/GenBank/DDBJ whole genome shotgun (WGS) entry which is preliminary data.</text>
</comment>
<protein>
    <recommendedName>
        <fullName evidence="1">Dienelactone hydrolase domain-containing protein</fullName>
    </recommendedName>
</protein>
<dbReference type="Pfam" id="PF01738">
    <property type="entry name" value="DLH"/>
    <property type="match status" value="1"/>
</dbReference>
<reference evidence="2 3" key="1">
    <citation type="submission" date="2024-02" db="EMBL/GenBank/DDBJ databases">
        <title>A draft genome for the cacao thread blight pathogen Marasmius crinis-equi.</title>
        <authorList>
            <person name="Cohen S.P."/>
            <person name="Baruah I.K."/>
            <person name="Amoako-Attah I."/>
            <person name="Bukari Y."/>
            <person name="Meinhardt L.W."/>
            <person name="Bailey B.A."/>
        </authorList>
    </citation>
    <scope>NUCLEOTIDE SEQUENCE [LARGE SCALE GENOMIC DNA]</scope>
    <source>
        <strain evidence="2 3">GH-76</strain>
    </source>
</reference>
<dbReference type="PANTHER" id="PTHR17630:SF44">
    <property type="entry name" value="PROTEIN AIM2"/>
    <property type="match status" value="1"/>
</dbReference>
<evidence type="ECO:0000313" key="2">
    <source>
        <dbReference type="EMBL" id="KAL0566712.1"/>
    </source>
</evidence>
<organism evidence="2 3">
    <name type="scientific">Marasmius crinis-equi</name>
    <dbReference type="NCBI Taxonomy" id="585013"/>
    <lineage>
        <taxon>Eukaryota</taxon>
        <taxon>Fungi</taxon>
        <taxon>Dikarya</taxon>
        <taxon>Basidiomycota</taxon>
        <taxon>Agaricomycotina</taxon>
        <taxon>Agaricomycetes</taxon>
        <taxon>Agaricomycetidae</taxon>
        <taxon>Agaricales</taxon>
        <taxon>Marasmiineae</taxon>
        <taxon>Marasmiaceae</taxon>
        <taxon>Marasmius</taxon>
    </lineage>
</organism>
<dbReference type="SUPFAM" id="SSF53474">
    <property type="entry name" value="alpha/beta-Hydrolases"/>
    <property type="match status" value="1"/>
</dbReference>